<dbReference type="SUPFAM" id="SSF48726">
    <property type="entry name" value="Immunoglobulin"/>
    <property type="match status" value="2"/>
</dbReference>
<reference evidence="9" key="3">
    <citation type="journal article" date="2014" name="Nature">
        <title>Elephant shark genome provides unique insights into gnathostome evolution.</title>
        <authorList>
            <consortium name="International Elephant Shark Genome Sequencing Consortium"/>
            <person name="Venkatesh B."/>
            <person name="Lee A.P."/>
            <person name="Ravi V."/>
            <person name="Maurya A.K."/>
            <person name="Lian M.M."/>
            <person name="Swann J.B."/>
            <person name="Ohta Y."/>
            <person name="Flajnik M.F."/>
            <person name="Sutoh Y."/>
            <person name="Kasahara M."/>
            <person name="Hoon S."/>
            <person name="Gangu V."/>
            <person name="Roy S.W."/>
            <person name="Irimia M."/>
            <person name="Korzh V."/>
            <person name="Kondrychyn I."/>
            <person name="Lim Z.W."/>
            <person name="Tay B.H."/>
            <person name="Tohari S."/>
            <person name="Kong K.W."/>
            <person name="Ho S."/>
            <person name="Lorente-Galdos B."/>
            <person name="Quilez J."/>
            <person name="Marques-Bonet T."/>
            <person name="Raney B.J."/>
            <person name="Ingham P.W."/>
            <person name="Tay A."/>
            <person name="Hillier L.W."/>
            <person name="Minx P."/>
            <person name="Boehm T."/>
            <person name="Wilson R.K."/>
            <person name="Brenner S."/>
            <person name="Warren W.C."/>
        </authorList>
    </citation>
    <scope>NUCLEOTIDE SEQUENCE [LARGE SCALE GENOMIC DNA]</scope>
</reference>
<evidence type="ECO:0000256" key="3">
    <source>
        <dbReference type="ARBA" id="ARBA00023136"/>
    </source>
</evidence>
<organism evidence="8 9">
    <name type="scientific">Callorhinchus milii</name>
    <name type="common">Ghost shark</name>
    <dbReference type="NCBI Taxonomy" id="7868"/>
    <lineage>
        <taxon>Eukaryota</taxon>
        <taxon>Metazoa</taxon>
        <taxon>Chordata</taxon>
        <taxon>Craniata</taxon>
        <taxon>Vertebrata</taxon>
        <taxon>Chondrichthyes</taxon>
        <taxon>Holocephali</taxon>
        <taxon>Chimaeriformes</taxon>
        <taxon>Callorhinchidae</taxon>
        <taxon>Callorhinchus</taxon>
    </lineage>
</organism>
<reference evidence="8" key="5">
    <citation type="submission" date="2025-09" db="UniProtKB">
        <authorList>
            <consortium name="Ensembl"/>
        </authorList>
    </citation>
    <scope>IDENTIFICATION</scope>
</reference>
<dbReference type="GO" id="GO:0050863">
    <property type="term" value="P:regulation of T cell activation"/>
    <property type="evidence" value="ECO:0007669"/>
    <property type="project" value="UniProtKB-ARBA"/>
</dbReference>
<dbReference type="Pfam" id="PF22705">
    <property type="entry name" value="C2-set_3"/>
    <property type="match status" value="1"/>
</dbReference>
<keyword evidence="2" id="KW-0732">Signal</keyword>
<keyword evidence="9" id="KW-1185">Reference proteome</keyword>
<feature type="domain" description="Ig-like" evidence="7">
    <location>
        <begin position="29"/>
        <end position="135"/>
    </location>
</feature>
<protein>
    <recommendedName>
        <fullName evidence="7">Ig-like domain-containing protein</fullName>
    </recommendedName>
</protein>
<dbReference type="PROSITE" id="PS50835">
    <property type="entry name" value="IG_LIKE"/>
    <property type="match status" value="2"/>
</dbReference>
<dbReference type="STRING" id="7868.ENSCMIP00000039501"/>
<dbReference type="GO" id="GO:0005102">
    <property type="term" value="F:signaling receptor binding"/>
    <property type="evidence" value="ECO:0007669"/>
    <property type="project" value="TreeGrafter"/>
</dbReference>
<evidence type="ECO:0000256" key="4">
    <source>
        <dbReference type="ARBA" id="ARBA00023157"/>
    </source>
</evidence>
<sequence length="174" mass="19467">GLKFCFGIQLLSRLDATDRDEESFIVRTPENAVVGIVGGQVVLDCQLVPAELPANVEVRWNRLKLGEPVHLYREGKDQPTLQDLSYAHRTELYKSQFRNGNVSLLIKQLTVQDEGVYSCQVASGQERKDNKVMLKIAAVGLNPVIQLTGHRGSMVELGCTSKGWYPEPKVMWLD</sequence>
<dbReference type="OMA" id="MWATEPP"/>
<proteinExistence type="predicted"/>
<keyword evidence="3" id="KW-0472">Membrane</keyword>
<dbReference type="Pfam" id="PF07686">
    <property type="entry name" value="V-set"/>
    <property type="match status" value="1"/>
</dbReference>
<dbReference type="InterPro" id="IPR007110">
    <property type="entry name" value="Ig-like_dom"/>
</dbReference>
<keyword evidence="6" id="KW-0393">Immunoglobulin domain</keyword>
<accession>A0A4W3JJ90</accession>
<dbReference type="GeneTree" id="ENSGT01050000244843"/>
<reference evidence="9" key="1">
    <citation type="journal article" date="2006" name="Science">
        <title>Ancient noncoding elements conserved in the human genome.</title>
        <authorList>
            <person name="Venkatesh B."/>
            <person name="Kirkness E.F."/>
            <person name="Loh Y.H."/>
            <person name="Halpern A.L."/>
            <person name="Lee A.P."/>
            <person name="Johnson J."/>
            <person name="Dandona N."/>
            <person name="Viswanathan L.D."/>
            <person name="Tay A."/>
            <person name="Venter J.C."/>
            <person name="Strausberg R.L."/>
            <person name="Brenner S."/>
        </authorList>
    </citation>
    <scope>NUCLEOTIDE SEQUENCE [LARGE SCALE GENOMIC DNA]</scope>
</reference>
<keyword evidence="4" id="KW-1015">Disulfide bond</keyword>
<dbReference type="InterPro" id="IPR013106">
    <property type="entry name" value="Ig_V-set"/>
</dbReference>
<dbReference type="GO" id="GO:0001817">
    <property type="term" value="P:regulation of cytokine production"/>
    <property type="evidence" value="ECO:0007669"/>
    <property type="project" value="TreeGrafter"/>
</dbReference>
<reference evidence="8" key="4">
    <citation type="submission" date="2025-08" db="UniProtKB">
        <authorList>
            <consortium name="Ensembl"/>
        </authorList>
    </citation>
    <scope>IDENTIFICATION</scope>
</reference>
<dbReference type="InterPro" id="IPR050504">
    <property type="entry name" value="IgSF_BTN/MOG"/>
</dbReference>
<dbReference type="PANTHER" id="PTHR24100">
    <property type="entry name" value="BUTYROPHILIN"/>
    <property type="match status" value="1"/>
</dbReference>
<dbReference type="AlphaFoldDB" id="A0A4W3JJ90"/>
<reference evidence="9" key="2">
    <citation type="journal article" date="2007" name="PLoS Biol.">
        <title>Survey sequencing and comparative analysis of the elephant shark (Callorhinchus milii) genome.</title>
        <authorList>
            <person name="Venkatesh B."/>
            <person name="Kirkness E.F."/>
            <person name="Loh Y.H."/>
            <person name="Halpern A.L."/>
            <person name="Lee A.P."/>
            <person name="Johnson J."/>
            <person name="Dandona N."/>
            <person name="Viswanathan L.D."/>
            <person name="Tay A."/>
            <person name="Venter J.C."/>
            <person name="Strausberg R.L."/>
            <person name="Brenner S."/>
        </authorList>
    </citation>
    <scope>NUCLEOTIDE SEQUENCE [LARGE SCALE GENOMIC DNA]</scope>
</reference>
<evidence type="ECO:0000259" key="7">
    <source>
        <dbReference type="PROSITE" id="PS50835"/>
    </source>
</evidence>
<evidence type="ECO:0000313" key="8">
    <source>
        <dbReference type="Ensembl" id="ENSCMIP00000039501.1"/>
    </source>
</evidence>
<dbReference type="GO" id="GO:1903037">
    <property type="term" value="P:regulation of leukocyte cell-cell adhesion"/>
    <property type="evidence" value="ECO:0007669"/>
    <property type="project" value="UniProtKB-ARBA"/>
</dbReference>
<evidence type="ECO:0000256" key="5">
    <source>
        <dbReference type="ARBA" id="ARBA00023180"/>
    </source>
</evidence>
<dbReference type="GO" id="GO:0050852">
    <property type="term" value="P:T cell receptor signaling pathway"/>
    <property type="evidence" value="ECO:0007669"/>
    <property type="project" value="TreeGrafter"/>
</dbReference>
<evidence type="ECO:0000256" key="2">
    <source>
        <dbReference type="ARBA" id="ARBA00022729"/>
    </source>
</evidence>
<dbReference type="Proteomes" id="UP000314986">
    <property type="component" value="Unassembled WGS sequence"/>
</dbReference>
<dbReference type="SMART" id="SM00409">
    <property type="entry name" value="IG"/>
    <property type="match status" value="1"/>
</dbReference>
<dbReference type="InterPro" id="IPR003599">
    <property type="entry name" value="Ig_sub"/>
</dbReference>
<keyword evidence="5" id="KW-0325">Glycoprotein</keyword>
<evidence type="ECO:0000256" key="1">
    <source>
        <dbReference type="ARBA" id="ARBA00004370"/>
    </source>
</evidence>
<dbReference type="SMART" id="SM00406">
    <property type="entry name" value="IGv"/>
    <property type="match status" value="1"/>
</dbReference>
<dbReference type="InterPro" id="IPR053896">
    <property type="entry name" value="BTN3A2-like_Ig-C"/>
</dbReference>
<dbReference type="Ensembl" id="ENSCMIT00000040071.1">
    <property type="protein sequence ID" value="ENSCMIP00000039501.1"/>
    <property type="gene ID" value="ENSCMIG00000016556.1"/>
</dbReference>
<dbReference type="InParanoid" id="A0A4W3JJ90"/>
<dbReference type="Gene3D" id="2.60.40.10">
    <property type="entry name" value="Immunoglobulins"/>
    <property type="match status" value="2"/>
</dbReference>
<name>A0A4W3JJ90_CALMI</name>
<evidence type="ECO:0000313" key="9">
    <source>
        <dbReference type="Proteomes" id="UP000314986"/>
    </source>
</evidence>
<evidence type="ECO:0000256" key="6">
    <source>
        <dbReference type="ARBA" id="ARBA00023319"/>
    </source>
</evidence>
<dbReference type="InterPro" id="IPR036179">
    <property type="entry name" value="Ig-like_dom_sf"/>
</dbReference>
<feature type="domain" description="Ig-like" evidence="7">
    <location>
        <begin position="152"/>
        <end position="174"/>
    </location>
</feature>
<comment type="subcellular location">
    <subcellularLocation>
        <location evidence="1">Membrane</location>
    </subcellularLocation>
</comment>
<dbReference type="InterPro" id="IPR013783">
    <property type="entry name" value="Ig-like_fold"/>
</dbReference>
<dbReference type="FunFam" id="2.60.40.10:FF:000142">
    <property type="entry name" value="V-set domain-containing T-cell activation inhibitor 1"/>
    <property type="match status" value="1"/>
</dbReference>
<dbReference type="GO" id="GO:0009897">
    <property type="term" value="C:external side of plasma membrane"/>
    <property type="evidence" value="ECO:0007669"/>
    <property type="project" value="TreeGrafter"/>
</dbReference>